<evidence type="ECO:0000313" key="1">
    <source>
        <dbReference type="EMBL" id="NQE32888.1"/>
    </source>
</evidence>
<reference evidence="1 2" key="1">
    <citation type="journal article" date="2020" name="Sci. Rep.">
        <title>A novel cyanobacterial geosmin producer, revising GeoA distribution and dispersion patterns in Bacteria.</title>
        <authorList>
            <person name="Churro C."/>
            <person name="Semedo-Aguiar A.P."/>
            <person name="Silva A.D."/>
            <person name="Pereira-Leal J.B."/>
            <person name="Leite R.B."/>
        </authorList>
    </citation>
    <scope>NUCLEOTIDE SEQUENCE [LARGE SCALE GENOMIC DNA]</scope>
    <source>
        <strain evidence="1 2">IPMA8</strain>
    </source>
</reference>
<sequence length="52" mass="5967">MGNVGIIPCFAVPPAWVGLLNSQWEGRTAALLKFLFRYEKKRYNLLISSRIK</sequence>
<dbReference type="EMBL" id="SRRZ01000007">
    <property type="protein sequence ID" value="NQE32888.1"/>
    <property type="molecule type" value="Genomic_DNA"/>
</dbReference>
<comment type="caution">
    <text evidence="1">The sequence shown here is derived from an EMBL/GenBank/DDBJ whole genome shotgun (WGS) entry which is preliminary data.</text>
</comment>
<proteinExistence type="predicted"/>
<protein>
    <submittedName>
        <fullName evidence="1">Uncharacterized protein</fullName>
    </submittedName>
</protein>
<name>A0ABX2CS00_9CYAN</name>
<keyword evidence="2" id="KW-1185">Reference proteome</keyword>
<organism evidence="1 2">
    <name type="scientific">Microcoleus asticus IPMA8</name>
    <dbReference type="NCBI Taxonomy" id="2563858"/>
    <lineage>
        <taxon>Bacteria</taxon>
        <taxon>Bacillati</taxon>
        <taxon>Cyanobacteriota</taxon>
        <taxon>Cyanophyceae</taxon>
        <taxon>Oscillatoriophycideae</taxon>
        <taxon>Oscillatoriales</taxon>
        <taxon>Microcoleaceae</taxon>
        <taxon>Microcoleus</taxon>
        <taxon>Microcoleus asticus</taxon>
    </lineage>
</organism>
<dbReference type="Proteomes" id="UP000702425">
    <property type="component" value="Unassembled WGS sequence"/>
</dbReference>
<accession>A0ABX2CS00</accession>
<gene>
    <name evidence="1" type="ORF">E5S67_00605</name>
</gene>
<evidence type="ECO:0000313" key="2">
    <source>
        <dbReference type="Proteomes" id="UP000702425"/>
    </source>
</evidence>